<dbReference type="PANTHER" id="PTHR35218:SF9">
    <property type="entry name" value="ENDONUCLEASE_EXONUCLEASE_PHOSPHATASE DOMAIN-CONTAINING PROTEIN"/>
    <property type="match status" value="1"/>
</dbReference>
<organism evidence="2 3">
    <name type="scientific">Oldenlandia corymbosa var. corymbosa</name>
    <dbReference type="NCBI Taxonomy" id="529605"/>
    <lineage>
        <taxon>Eukaryota</taxon>
        <taxon>Viridiplantae</taxon>
        <taxon>Streptophyta</taxon>
        <taxon>Embryophyta</taxon>
        <taxon>Tracheophyta</taxon>
        <taxon>Spermatophyta</taxon>
        <taxon>Magnoliopsida</taxon>
        <taxon>eudicotyledons</taxon>
        <taxon>Gunneridae</taxon>
        <taxon>Pentapetalae</taxon>
        <taxon>asterids</taxon>
        <taxon>lamiids</taxon>
        <taxon>Gentianales</taxon>
        <taxon>Rubiaceae</taxon>
        <taxon>Rubioideae</taxon>
        <taxon>Spermacoceae</taxon>
        <taxon>Hedyotis-Oldenlandia complex</taxon>
        <taxon>Oldenlandia</taxon>
    </lineage>
</organism>
<dbReference type="EMBL" id="OX459119">
    <property type="protein sequence ID" value="CAI9093668.1"/>
    <property type="molecule type" value="Genomic_DNA"/>
</dbReference>
<protein>
    <submittedName>
        <fullName evidence="2">OLC1v1029225C1</fullName>
    </submittedName>
</protein>
<dbReference type="PANTHER" id="PTHR35218">
    <property type="entry name" value="RNASE H DOMAIN-CONTAINING PROTEIN"/>
    <property type="match status" value="1"/>
</dbReference>
<proteinExistence type="predicted"/>
<dbReference type="AlphaFoldDB" id="A0AAV1CF56"/>
<keyword evidence="3" id="KW-1185">Reference proteome</keyword>
<dbReference type="Proteomes" id="UP001161247">
    <property type="component" value="Chromosome 2"/>
</dbReference>
<sequence length="239" mass="27220">MKEYRPEVVALFEPRISGGDRDKFIKNSGFQFSFMVETEGFPGGYMGLVEALCVGRGFDLSPAVCSYGGDEREGEGERERMLCTFIYASPRMGTRRMLWEEVRRVADGVGEPWVVGGDMNSILHESDRKGGSSRNGGPCNLFSDWIGFRRSSQLWALNLHGVEEELLLIQQATRGWTLSGNHNTFFYHRMVRAQSNRRRIVELKGKDDVPVSGQANLERLTADYFKRLYTELNFQRPTL</sequence>
<evidence type="ECO:0000313" key="2">
    <source>
        <dbReference type="EMBL" id="CAI9093668.1"/>
    </source>
</evidence>
<dbReference type="SUPFAM" id="SSF56219">
    <property type="entry name" value="DNase I-like"/>
    <property type="match status" value="1"/>
</dbReference>
<accession>A0AAV1CF56</accession>
<evidence type="ECO:0000259" key="1">
    <source>
        <dbReference type="Pfam" id="PF03372"/>
    </source>
</evidence>
<dbReference type="InterPro" id="IPR036691">
    <property type="entry name" value="Endo/exonu/phosph_ase_sf"/>
</dbReference>
<feature type="domain" description="Endonuclease/exonuclease/phosphatase" evidence="1">
    <location>
        <begin position="3"/>
        <end position="159"/>
    </location>
</feature>
<dbReference type="Pfam" id="PF03372">
    <property type="entry name" value="Exo_endo_phos"/>
    <property type="match status" value="1"/>
</dbReference>
<evidence type="ECO:0000313" key="3">
    <source>
        <dbReference type="Proteomes" id="UP001161247"/>
    </source>
</evidence>
<dbReference type="Gene3D" id="3.60.10.10">
    <property type="entry name" value="Endonuclease/exonuclease/phosphatase"/>
    <property type="match status" value="1"/>
</dbReference>
<dbReference type="InterPro" id="IPR005135">
    <property type="entry name" value="Endo/exonuclease/phosphatase"/>
</dbReference>
<gene>
    <name evidence="2" type="ORF">OLC1_LOCUS5022</name>
</gene>
<reference evidence="2" key="1">
    <citation type="submission" date="2023-03" db="EMBL/GenBank/DDBJ databases">
        <authorList>
            <person name="Julca I."/>
        </authorList>
    </citation>
    <scope>NUCLEOTIDE SEQUENCE</scope>
</reference>
<name>A0AAV1CF56_OLDCO</name>